<gene>
    <name evidence="1" type="ORF">DAPPUDRAFT_334566</name>
</gene>
<dbReference type="HOGENOM" id="CLU_143719_0_0_1"/>
<dbReference type="AlphaFoldDB" id="E9HVV2"/>
<evidence type="ECO:0008006" key="3">
    <source>
        <dbReference type="Google" id="ProtNLM"/>
    </source>
</evidence>
<organism evidence="1 2">
    <name type="scientific">Daphnia pulex</name>
    <name type="common">Water flea</name>
    <dbReference type="NCBI Taxonomy" id="6669"/>
    <lineage>
        <taxon>Eukaryota</taxon>
        <taxon>Metazoa</taxon>
        <taxon>Ecdysozoa</taxon>
        <taxon>Arthropoda</taxon>
        <taxon>Crustacea</taxon>
        <taxon>Branchiopoda</taxon>
        <taxon>Diplostraca</taxon>
        <taxon>Cladocera</taxon>
        <taxon>Anomopoda</taxon>
        <taxon>Daphniidae</taxon>
        <taxon>Daphnia</taxon>
    </lineage>
</organism>
<dbReference type="PhylomeDB" id="E9HVV2"/>
<dbReference type="Proteomes" id="UP000000305">
    <property type="component" value="Unassembled WGS sequence"/>
</dbReference>
<keyword evidence="2" id="KW-1185">Reference proteome</keyword>
<name>E9HVV2_DAPPU</name>
<dbReference type="EMBL" id="GL732875">
    <property type="protein sequence ID" value="EFX64129.1"/>
    <property type="molecule type" value="Genomic_DNA"/>
</dbReference>
<accession>E9HVV2</accession>
<dbReference type="Gene3D" id="3.30.70.330">
    <property type="match status" value="1"/>
</dbReference>
<proteinExistence type="predicted"/>
<dbReference type="KEGG" id="dpx:DAPPUDRAFT_334566"/>
<dbReference type="InterPro" id="IPR035979">
    <property type="entry name" value="RBD_domain_sf"/>
</dbReference>
<dbReference type="InterPro" id="IPR012677">
    <property type="entry name" value="Nucleotide-bd_a/b_plait_sf"/>
</dbReference>
<dbReference type="GO" id="GO:0003676">
    <property type="term" value="F:nucleic acid binding"/>
    <property type="evidence" value="ECO:0007669"/>
    <property type="project" value="InterPro"/>
</dbReference>
<sequence length="154" mass="17812">MSTPKKTRLASSVDDDENFVSSFSRSLKKRLSEKDASLSLIQTEKDAAIANLELEFSELKQKLLEKAEPDQNHHLMVKKVPIDFGETKIKELFAPCRVILSCRMVVNFQFQIFFIIFNERESVTVALNNHKEYTLTMDMFWSWSCAKHSVILGY</sequence>
<evidence type="ECO:0000313" key="1">
    <source>
        <dbReference type="EMBL" id="EFX64129.1"/>
    </source>
</evidence>
<dbReference type="SUPFAM" id="SSF54928">
    <property type="entry name" value="RNA-binding domain, RBD"/>
    <property type="match status" value="1"/>
</dbReference>
<protein>
    <recommendedName>
        <fullName evidence="3">RRM domain-containing protein</fullName>
    </recommendedName>
</protein>
<evidence type="ECO:0000313" key="2">
    <source>
        <dbReference type="Proteomes" id="UP000000305"/>
    </source>
</evidence>
<reference evidence="1 2" key="1">
    <citation type="journal article" date="2011" name="Science">
        <title>The ecoresponsive genome of Daphnia pulex.</title>
        <authorList>
            <person name="Colbourne J.K."/>
            <person name="Pfrender M.E."/>
            <person name="Gilbert D."/>
            <person name="Thomas W.K."/>
            <person name="Tucker A."/>
            <person name="Oakley T.H."/>
            <person name="Tokishita S."/>
            <person name="Aerts A."/>
            <person name="Arnold G.J."/>
            <person name="Basu M.K."/>
            <person name="Bauer D.J."/>
            <person name="Caceres C.E."/>
            <person name="Carmel L."/>
            <person name="Casola C."/>
            <person name="Choi J.H."/>
            <person name="Detter J.C."/>
            <person name="Dong Q."/>
            <person name="Dusheyko S."/>
            <person name="Eads B.D."/>
            <person name="Frohlich T."/>
            <person name="Geiler-Samerotte K.A."/>
            <person name="Gerlach D."/>
            <person name="Hatcher P."/>
            <person name="Jogdeo S."/>
            <person name="Krijgsveld J."/>
            <person name="Kriventseva E.V."/>
            <person name="Kultz D."/>
            <person name="Laforsch C."/>
            <person name="Lindquist E."/>
            <person name="Lopez J."/>
            <person name="Manak J.R."/>
            <person name="Muller J."/>
            <person name="Pangilinan J."/>
            <person name="Patwardhan R.P."/>
            <person name="Pitluck S."/>
            <person name="Pritham E.J."/>
            <person name="Rechtsteiner A."/>
            <person name="Rho M."/>
            <person name="Rogozin I.B."/>
            <person name="Sakarya O."/>
            <person name="Salamov A."/>
            <person name="Schaack S."/>
            <person name="Shapiro H."/>
            <person name="Shiga Y."/>
            <person name="Skalitzky C."/>
            <person name="Smith Z."/>
            <person name="Souvorov A."/>
            <person name="Sung W."/>
            <person name="Tang Z."/>
            <person name="Tsuchiya D."/>
            <person name="Tu H."/>
            <person name="Vos H."/>
            <person name="Wang M."/>
            <person name="Wolf Y.I."/>
            <person name="Yamagata H."/>
            <person name="Yamada T."/>
            <person name="Ye Y."/>
            <person name="Shaw J.R."/>
            <person name="Andrews J."/>
            <person name="Crease T.J."/>
            <person name="Tang H."/>
            <person name="Lucas S.M."/>
            <person name="Robertson H.M."/>
            <person name="Bork P."/>
            <person name="Koonin E.V."/>
            <person name="Zdobnov E.M."/>
            <person name="Grigoriev I.V."/>
            <person name="Lynch M."/>
            <person name="Boore J.L."/>
        </authorList>
    </citation>
    <scope>NUCLEOTIDE SEQUENCE [LARGE SCALE GENOMIC DNA]</scope>
</reference>
<dbReference type="InParanoid" id="E9HVV2"/>